<keyword evidence="7" id="KW-0503">Monooxygenase</keyword>
<evidence type="ECO:0000313" key="8">
    <source>
        <dbReference type="EMBL" id="NUZ04159.1"/>
    </source>
</evidence>
<organism evidence="8 9">
    <name type="scientific">Piscinibacter koreensis</name>
    <dbReference type="NCBI Taxonomy" id="2742824"/>
    <lineage>
        <taxon>Bacteria</taxon>
        <taxon>Pseudomonadati</taxon>
        <taxon>Pseudomonadota</taxon>
        <taxon>Betaproteobacteria</taxon>
        <taxon>Burkholderiales</taxon>
        <taxon>Sphaerotilaceae</taxon>
        <taxon>Piscinibacter</taxon>
    </lineage>
</organism>
<dbReference type="InterPro" id="IPR036188">
    <property type="entry name" value="FAD/NAD-bd_sf"/>
</dbReference>
<keyword evidence="5" id="KW-0521">NADP</keyword>
<evidence type="ECO:0000256" key="6">
    <source>
        <dbReference type="ARBA" id="ARBA00023002"/>
    </source>
</evidence>
<dbReference type="InterPro" id="IPR020946">
    <property type="entry name" value="Flavin_mOase-like"/>
</dbReference>
<comment type="similarity">
    <text evidence="2">Belongs to the FAD-binding monooxygenase family.</text>
</comment>
<dbReference type="Proteomes" id="UP000529637">
    <property type="component" value="Unassembled WGS sequence"/>
</dbReference>
<evidence type="ECO:0000256" key="7">
    <source>
        <dbReference type="ARBA" id="ARBA00023033"/>
    </source>
</evidence>
<dbReference type="GO" id="GO:0050660">
    <property type="term" value="F:flavin adenine dinucleotide binding"/>
    <property type="evidence" value="ECO:0007669"/>
    <property type="project" value="InterPro"/>
</dbReference>
<keyword evidence="6" id="KW-0560">Oxidoreductase</keyword>
<comment type="caution">
    <text evidence="8">The sequence shown here is derived from an EMBL/GenBank/DDBJ whole genome shotgun (WGS) entry which is preliminary data.</text>
</comment>
<keyword evidence="3" id="KW-0285">Flavoprotein</keyword>
<comment type="cofactor">
    <cofactor evidence="1">
        <name>FAD</name>
        <dbReference type="ChEBI" id="CHEBI:57692"/>
    </cofactor>
</comment>
<name>A0A7Y6TUL5_9BURK</name>
<dbReference type="PANTHER" id="PTHR43872">
    <property type="entry name" value="MONOOXYGENASE, PUTATIVE (AFU_ORTHOLOGUE AFUA_8G02570)-RELATED"/>
    <property type="match status" value="1"/>
</dbReference>
<dbReference type="RefSeq" id="WP_176064884.1">
    <property type="nucleotide sequence ID" value="NZ_JABWMJ010000001.1"/>
</dbReference>
<keyword evidence="4" id="KW-0274">FAD</keyword>
<dbReference type="InterPro" id="IPR051820">
    <property type="entry name" value="FAD-binding_MO"/>
</dbReference>
<dbReference type="GO" id="GO:0004499">
    <property type="term" value="F:N,N-dimethylaniline monooxygenase activity"/>
    <property type="evidence" value="ECO:0007669"/>
    <property type="project" value="InterPro"/>
</dbReference>
<dbReference type="GO" id="GO:0050661">
    <property type="term" value="F:NADP binding"/>
    <property type="evidence" value="ECO:0007669"/>
    <property type="project" value="InterPro"/>
</dbReference>
<dbReference type="EMBL" id="JABWMJ010000001">
    <property type="protein sequence ID" value="NUZ04159.1"/>
    <property type="molecule type" value="Genomic_DNA"/>
</dbReference>
<protein>
    <submittedName>
        <fullName evidence="8">NAD(P)/FAD-dependent oxidoreductase</fullName>
    </submittedName>
</protein>
<gene>
    <name evidence="8" type="ORF">HQN59_00140</name>
</gene>
<dbReference type="Gene3D" id="3.50.50.60">
    <property type="entry name" value="FAD/NAD(P)-binding domain"/>
    <property type="match status" value="3"/>
</dbReference>
<evidence type="ECO:0000256" key="4">
    <source>
        <dbReference type="ARBA" id="ARBA00022827"/>
    </source>
</evidence>
<dbReference type="FunFam" id="3.50.50.60:FF:000228">
    <property type="entry name" value="FAD-containing monooxygenase EthA"/>
    <property type="match status" value="1"/>
</dbReference>
<evidence type="ECO:0000256" key="1">
    <source>
        <dbReference type="ARBA" id="ARBA00001974"/>
    </source>
</evidence>
<evidence type="ECO:0000256" key="3">
    <source>
        <dbReference type="ARBA" id="ARBA00022630"/>
    </source>
</evidence>
<dbReference type="PRINTS" id="PR00411">
    <property type="entry name" value="PNDRDTASEI"/>
</dbReference>
<evidence type="ECO:0000313" key="9">
    <source>
        <dbReference type="Proteomes" id="UP000529637"/>
    </source>
</evidence>
<evidence type="ECO:0000256" key="2">
    <source>
        <dbReference type="ARBA" id="ARBA00010139"/>
    </source>
</evidence>
<proteinExistence type="inferred from homology"/>
<dbReference type="SUPFAM" id="SSF51905">
    <property type="entry name" value="FAD/NAD(P)-binding domain"/>
    <property type="match status" value="1"/>
</dbReference>
<dbReference type="AlphaFoldDB" id="A0A7Y6TUL5"/>
<keyword evidence="9" id="KW-1185">Reference proteome</keyword>
<accession>A0A7Y6TUL5</accession>
<sequence length="504" mass="56063">MDAAARAQPPERGVGGAADASEVDVVIVGAGLSGIGAAAHLQDRCPDERFVILEARDAIGGTWDLFRYPGIRSDSDMHTLGYAFRPWPDATAIADGASIRRYIVDTAAERGIDRAIRFGHRVVRADWSSARQRWTLAVERANGPPIEIACRFVWFCSGYYLYDRAHRPHFAGEERFDGRWVHPQFWPDDLDLAGRRVVVIGSGATAVTLVPELARHAAHVTMLQRSPTWIIALPSRDRIAERLRRVLPAGLAYRLVRAKNVLLGMLFFRLARRWPAAIGRRLVAEVQRRLPGHDVATHFTPRYGPWDQRLCVAPDGDLFAAIRSGRADVVTDRIESVGEKDIRLASGRSLEADVIVTATGLELEVLGGVGVSIDGRMIDPASTVAYKGTLFSGVPNLALTFGYTNASWTLKADLSARYVCRLLRHMRRHGLASARPRIDANVETRPFLDLTSGYVQRALDRLPRQGSKPPWRLHQNVLRDALMLRGRIDDGTLEFERDSQPARR</sequence>
<dbReference type="Pfam" id="PF00743">
    <property type="entry name" value="FMO-like"/>
    <property type="match status" value="1"/>
</dbReference>
<dbReference type="PANTHER" id="PTHR43872:SF1">
    <property type="entry name" value="MONOOXYGENASE, PUTATIVE (AFU_ORTHOLOGUE AFUA_8G02570)-RELATED"/>
    <property type="match status" value="1"/>
</dbReference>
<reference evidence="8 9" key="1">
    <citation type="submission" date="2020-06" db="EMBL/GenBank/DDBJ databases">
        <title>Schlegella sp. ID0723 isolated from air conditioner.</title>
        <authorList>
            <person name="Kim D.Y."/>
            <person name="Kim D.-U."/>
        </authorList>
    </citation>
    <scope>NUCLEOTIDE SEQUENCE [LARGE SCALE GENOMIC DNA]</scope>
    <source>
        <strain evidence="8 9">ID0723</strain>
    </source>
</reference>
<evidence type="ECO:0000256" key="5">
    <source>
        <dbReference type="ARBA" id="ARBA00022857"/>
    </source>
</evidence>
<dbReference type="Pfam" id="PF01946">
    <property type="entry name" value="Thi4"/>
    <property type="match status" value="1"/>
</dbReference>